<keyword evidence="1" id="KW-0175">Coiled coil</keyword>
<dbReference type="RefSeq" id="WP_119102650.1">
    <property type="nucleotide sequence ID" value="NZ_QXMJ01000153.1"/>
</dbReference>
<dbReference type="InterPro" id="IPR045728">
    <property type="entry name" value="DUF6082"/>
</dbReference>
<evidence type="ECO:0008006" key="4">
    <source>
        <dbReference type="Google" id="ProtNLM"/>
    </source>
</evidence>
<evidence type="ECO:0000313" key="2">
    <source>
        <dbReference type="EMBL" id="TPQ19798.1"/>
    </source>
</evidence>
<comment type="caution">
    <text evidence="2">The sequence shown here is derived from an EMBL/GenBank/DDBJ whole genome shotgun (WGS) entry which is preliminary data.</text>
</comment>
<dbReference type="EMBL" id="VCHX02000153">
    <property type="protein sequence ID" value="TPQ19798.1"/>
    <property type="molecule type" value="Genomic_DNA"/>
</dbReference>
<gene>
    <name evidence="2" type="ORF">FGD71_024455</name>
</gene>
<keyword evidence="3" id="KW-1185">Reference proteome</keyword>
<dbReference type="Proteomes" id="UP000317378">
    <property type="component" value="Unassembled WGS sequence"/>
</dbReference>
<organism evidence="2 3">
    <name type="scientific">Streptomyces sporangiiformans</name>
    <dbReference type="NCBI Taxonomy" id="2315329"/>
    <lineage>
        <taxon>Bacteria</taxon>
        <taxon>Bacillati</taxon>
        <taxon>Actinomycetota</taxon>
        <taxon>Actinomycetes</taxon>
        <taxon>Kitasatosporales</taxon>
        <taxon>Streptomycetaceae</taxon>
        <taxon>Streptomyces</taxon>
    </lineage>
</organism>
<dbReference type="Pfam" id="PF19560">
    <property type="entry name" value="DUF6082"/>
    <property type="match status" value="1"/>
</dbReference>
<evidence type="ECO:0000313" key="3">
    <source>
        <dbReference type="Proteomes" id="UP000317378"/>
    </source>
</evidence>
<evidence type="ECO:0000256" key="1">
    <source>
        <dbReference type="SAM" id="Coils"/>
    </source>
</evidence>
<reference evidence="2 3" key="1">
    <citation type="submission" date="2019-06" db="EMBL/GenBank/DDBJ databases">
        <title>Streptomyces sporangiiformans sp. nov., a novel actinomycete isolated from soil in Mount Song.</title>
        <authorList>
            <person name="Han L."/>
        </authorList>
    </citation>
    <scope>NUCLEOTIDE SEQUENCE [LARGE SCALE GENOMIC DNA]</scope>
    <source>
        <strain evidence="2 3">NEAU-SSA 1</strain>
    </source>
</reference>
<accession>A0A505DGT2</accession>
<dbReference type="AlphaFoldDB" id="A0A505DGT2"/>
<name>A0A505DGT2_9ACTN</name>
<protein>
    <recommendedName>
        <fullName evidence="4">Secreted protein</fullName>
    </recommendedName>
</protein>
<dbReference type="OrthoDB" id="4330791at2"/>
<sequence length="187" mass="21256">MVTLTPTARKIASALVAGLSLMRSPFARDSRVRRQEELMLELLRQLARVAEELQRANLIQHHRLVVEQLDREIDDAALADASSTLTGLSEQRHRQMIFANRAYGTVLVGHQIGRLTWEELIGHLRVLCRNPVFAEYWERTVEHRRSLPVDSLEGRVGGVVDTILEELADDPDEWWVVGQVDFDSPNG</sequence>
<proteinExistence type="predicted"/>
<feature type="coiled-coil region" evidence="1">
    <location>
        <begin position="32"/>
        <end position="59"/>
    </location>
</feature>